<dbReference type="AlphaFoldDB" id="A0A086KG51"/>
<dbReference type="VEuPathDB" id="ToxoDB:TGP89_366650"/>
<name>A0A086KG51_TOXGO</name>
<dbReference type="Proteomes" id="UP000028828">
    <property type="component" value="Unassembled WGS sequence"/>
</dbReference>
<gene>
    <name evidence="1" type="ORF">TGP89_366650</name>
</gene>
<protein>
    <submittedName>
        <fullName evidence="1">Uncharacterized protein</fullName>
    </submittedName>
</protein>
<dbReference type="EMBL" id="AEYI02000948">
    <property type="protein sequence ID" value="KFG43369.1"/>
    <property type="molecule type" value="Genomic_DNA"/>
</dbReference>
<evidence type="ECO:0000313" key="2">
    <source>
        <dbReference type="Proteomes" id="UP000028828"/>
    </source>
</evidence>
<comment type="caution">
    <text evidence="1">The sequence shown here is derived from an EMBL/GenBank/DDBJ whole genome shotgun (WGS) entry which is preliminary data.</text>
</comment>
<reference evidence="1 2" key="1">
    <citation type="submission" date="2014-03" db="EMBL/GenBank/DDBJ databases">
        <authorList>
            <person name="Sibley D."/>
            <person name="Venepally P."/>
            <person name="Karamycheva S."/>
            <person name="Hadjithomas M."/>
            <person name="Khan A."/>
            <person name="Brunk B."/>
            <person name="Roos D."/>
            <person name="Caler E."/>
            <person name="Lorenzi H."/>
        </authorList>
    </citation>
    <scope>NUCLEOTIDE SEQUENCE [LARGE SCALE GENOMIC DNA]</scope>
    <source>
        <strain evidence="2">p89</strain>
    </source>
</reference>
<sequence length="133" mass="14621">VHPAAHDRRVLQQDGVLSRGLSTLSGLLNSHGLQLSLHTHQVAFSREETTQVGESDSLKTLLKACVRLIVGQVRSLVAEAFLVSPRDKSLFAPVSLRDSRCKCSAFPYSCACMNLPENECLSKLMESMRLRGI</sequence>
<accession>A0A086KG51</accession>
<proteinExistence type="predicted"/>
<evidence type="ECO:0000313" key="1">
    <source>
        <dbReference type="EMBL" id="KFG43369.1"/>
    </source>
</evidence>
<feature type="non-terminal residue" evidence="1">
    <location>
        <position position="1"/>
    </location>
</feature>
<organism evidence="1 2">
    <name type="scientific">Toxoplasma gondii p89</name>
    <dbReference type="NCBI Taxonomy" id="943119"/>
    <lineage>
        <taxon>Eukaryota</taxon>
        <taxon>Sar</taxon>
        <taxon>Alveolata</taxon>
        <taxon>Apicomplexa</taxon>
        <taxon>Conoidasida</taxon>
        <taxon>Coccidia</taxon>
        <taxon>Eucoccidiorida</taxon>
        <taxon>Eimeriorina</taxon>
        <taxon>Sarcocystidae</taxon>
        <taxon>Toxoplasma</taxon>
    </lineage>
</organism>